<reference evidence="2" key="2">
    <citation type="submission" date="2020-11" db="EMBL/GenBank/DDBJ databases">
        <authorList>
            <person name="McCartney M.A."/>
            <person name="Auch B."/>
            <person name="Kono T."/>
            <person name="Mallez S."/>
            <person name="Becker A."/>
            <person name="Gohl D.M."/>
            <person name="Silverstein K.A.T."/>
            <person name="Koren S."/>
            <person name="Bechman K.B."/>
            <person name="Herman A."/>
            <person name="Abrahante J.E."/>
            <person name="Garbe J."/>
        </authorList>
    </citation>
    <scope>NUCLEOTIDE SEQUENCE</scope>
    <source>
        <strain evidence="2">Duluth1</strain>
        <tissue evidence="2">Whole animal</tissue>
    </source>
</reference>
<evidence type="ECO:0000313" key="2">
    <source>
        <dbReference type="EMBL" id="KAH3740651.1"/>
    </source>
</evidence>
<dbReference type="EMBL" id="JAIWYP010000011">
    <property type="protein sequence ID" value="KAH3740651.1"/>
    <property type="molecule type" value="Genomic_DNA"/>
</dbReference>
<sequence>MNREQPGRHRSSTGAHTDPCRATGCRRWCPCGAPVNAGRVLVNRRSAGTPPPFTGALPGHYRRLPGLNRGVVVSLSGSDASIAPVSTGGVTCSIEALPATTGALFGALSG</sequence>
<evidence type="ECO:0000256" key="1">
    <source>
        <dbReference type="SAM" id="MobiDB-lite"/>
    </source>
</evidence>
<feature type="region of interest" description="Disordered" evidence="1">
    <location>
        <begin position="1"/>
        <end position="20"/>
    </location>
</feature>
<protein>
    <submittedName>
        <fullName evidence="2">Uncharacterized protein</fullName>
    </submittedName>
</protein>
<dbReference type="Proteomes" id="UP000828390">
    <property type="component" value="Unassembled WGS sequence"/>
</dbReference>
<proteinExistence type="predicted"/>
<evidence type="ECO:0000313" key="3">
    <source>
        <dbReference type="Proteomes" id="UP000828390"/>
    </source>
</evidence>
<organism evidence="2 3">
    <name type="scientific">Dreissena polymorpha</name>
    <name type="common">Zebra mussel</name>
    <name type="synonym">Mytilus polymorpha</name>
    <dbReference type="NCBI Taxonomy" id="45954"/>
    <lineage>
        <taxon>Eukaryota</taxon>
        <taxon>Metazoa</taxon>
        <taxon>Spiralia</taxon>
        <taxon>Lophotrochozoa</taxon>
        <taxon>Mollusca</taxon>
        <taxon>Bivalvia</taxon>
        <taxon>Autobranchia</taxon>
        <taxon>Heteroconchia</taxon>
        <taxon>Euheterodonta</taxon>
        <taxon>Imparidentia</taxon>
        <taxon>Neoheterodontei</taxon>
        <taxon>Myida</taxon>
        <taxon>Dreissenoidea</taxon>
        <taxon>Dreissenidae</taxon>
        <taxon>Dreissena</taxon>
    </lineage>
</organism>
<comment type="caution">
    <text evidence="2">The sequence shown here is derived from an EMBL/GenBank/DDBJ whole genome shotgun (WGS) entry which is preliminary data.</text>
</comment>
<reference evidence="2" key="1">
    <citation type="journal article" date="2019" name="bioRxiv">
        <title>The Genome of the Zebra Mussel, Dreissena polymorpha: A Resource for Invasive Species Research.</title>
        <authorList>
            <person name="McCartney M.A."/>
            <person name="Auch B."/>
            <person name="Kono T."/>
            <person name="Mallez S."/>
            <person name="Zhang Y."/>
            <person name="Obille A."/>
            <person name="Becker A."/>
            <person name="Abrahante J.E."/>
            <person name="Garbe J."/>
            <person name="Badalamenti J.P."/>
            <person name="Herman A."/>
            <person name="Mangelson H."/>
            <person name="Liachko I."/>
            <person name="Sullivan S."/>
            <person name="Sone E.D."/>
            <person name="Koren S."/>
            <person name="Silverstein K.A.T."/>
            <person name="Beckman K.B."/>
            <person name="Gohl D.M."/>
        </authorList>
    </citation>
    <scope>NUCLEOTIDE SEQUENCE</scope>
    <source>
        <strain evidence="2">Duluth1</strain>
        <tissue evidence="2">Whole animal</tissue>
    </source>
</reference>
<dbReference type="AlphaFoldDB" id="A0A9D4I317"/>
<keyword evidence="3" id="KW-1185">Reference proteome</keyword>
<name>A0A9D4I317_DREPO</name>
<gene>
    <name evidence="2" type="ORF">DPMN_047361</name>
</gene>
<accession>A0A9D4I317</accession>